<dbReference type="SUPFAM" id="SSF52518">
    <property type="entry name" value="Thiamin diphosphate-binding fold (THDP-binding)"/>
    <property type="match status" value="1"/>
</dbReference>
<comment type="caution">
    <text evidence="5">The sequence shown here is derived from an EMBL/GenBank/DDBJ whole genome shotgun (WGS) entry which is preliminary data.</text>
</comment>
<comment type="cofactor">
    <cofactor evidence="1">
        <name>thiamine diphosphate</name>
        <dbReference type="ChEBI" id="CHEBI:58937"/>
    </cofactor>
</comment>
<evidence type="ECO:0000313" key="6">
    <source>
        <dbReference type="Proteomes" id="UP000430670"/>
    </source>
</evidence>
<dbReference type="InterPro" id="IPR029061">
    <property type="entry name" value="THDP-binding"/>
</dbReference>
<dbReference type="EMBL" id="WNKU01000013">
    <property type="protein sequence ID" value="MTV49690.1"/>
    <property type="molecule type" value="Genomic_DNA"/>
</dbReference>
<reference evidence="5 6" key="1">
    <citation type="submission" date="2019-11" db="EMBL/GenBank/DDBJ databases">
        <title>Whole-genome sequence of a the green, strictly anaerobic photosynthetic bacterium Heliobacillus mobilis DSM 6151.</title>
        <authorList>
            <person name="Kyndt J.A."/>
            <person name="Meyer T.E."/>
        </authorList>
    </citation>
    <scope>NUCLEOTIDE SEQUENCE [LARGE SCALE GENOMIC DNA]</scope>
    <source>
        <strain evidence="5 6">DSM 6151</strain>
    </source>
</reference>
<sequence>MSKIDRKELNLHLYKHLYLVRNAEEAIRKHYHEDEMKTPVHLSIGSEAISVGVCQAMQPQDQALATFRNHAVYLTKTGETDRFFAELYGKSTGVAKGKSGSMHLSAMDNGMICATAIVASGIPVAVGAALANKMQKNGKVVAVFFGDGATEEGVFWESLNIACLMKLPILFVCEDNELAVHAPNEVRKGYRSLTAIARQYRCHVFSDDTTDVEAIYHLTQEALYQMAETEMPCLIDLKYYRYLEHVGVNEDFNAGYRSRADYERWLKQDPVIIQREKLLSLGCSESEIRELERLIDGQIESSLAYAKSAPFPEPNQLHEDVYA</sequence>
<feature type="domain" description="Dehydrogenase E1 component" evidence="4">
    <location>
        <begin position="18"/>
        <end position="314"/>
    </location>
</feature>
<dbReference type="PANTHER" id="PTHR11516:SF60">
    <property type="entry name" value="PYRUVATE DEHYDROGENASE E1 COMPONENT SUBUNIT ALPHA"/>
    <property type="match status" value="1"/>
</dbReference>
<dbReference type="PANTHER" id="PTHR11516">
    <property type="entry name" value="PYRUVATE DEHYDROGENASE E1 COMPONENT, ALPHA SUBUNIT BACTERIAL AND ORGANELLAR"/>
    <property type="match status" value="1"/>
</dbReference>
<dbReference type="Proteomes" id="UP000430670">
    <property type="component" value="Unassembled WGS sequence"/>
</dbReference>
<gene>
    <name evidence="5" type="ORF">GJ688_11960</name>
</gene>
<dbReference type="Gene3D" id="3.40.50.970">
    <property type="match status" value="1"/>
</dbReference>
<keyword evidence="2" id="KW-0560">Oxidoreductase</keyword>
<dbReference type="Pfam" id="PF00676">
    <property type="entry name" value="E1_dh"/>
    <property type="match status" value="1"/>
</dbReference>
<evidence type="ECO:0000313" key="5">
    <source>
        <dbReference type="EMBL" id="MTV49690.1"/>
    </source>
</evidence>
<dbReference type="GO" id="GO:0004739">
    <property type="term" value="F:pyruvate dehydrogenase (acetyl-transferring) activity"/>
    <property type="evidence" value="ECO:0007669"/>
    <property type="project" value="TreeGrafter"/>
</dbReference>
<evidence type="ECO:0000256" key="3">
    <source>
        <dbReference type="ARBA" id="ARBA00023052"/>
    </source>
</evidence>
<proteinExistence type="predicted"/>
<dbReference type="AlphaFoldDB" id="A0A6I3SLA4"/>
<dbReference type="RefSeq" id="WP_155476787.1">
    <property type="nucleotide sequence ID" value="NZ_WNKU01000013.1"/>
</dbReference>
<evidence type="ECO:0000256" key="1">
    <source>
        <dbReference type="ARBA" id="ARBA00001964"/>
    </source>
</evidence>
<name>A0A6I3SLA4_HELMO</name>
<evidence type="ECO:0000259" key="4">
    <source>
        <dbReference type="Pfam" id="PF00676"/>
    </source>
</evidence>
<keyword evidence="3" id="KW-0786">Thiamine pyrophosphate</keyword>
<dbReference type="InterPro" id="IPR050642">
    <property type="entry name" value="PDH_E1_Alpha_Subunit"/>
</dbReference>
<dbReference type="CDD" id="cd02000">
    <property type="entry name" value="TPP_E1_PDC_ADC_BCADC"/>
    <property type="match status" value="1"/>
</dbReference>
<keyword evidence="6" id="KW-1185">Reference proteome</keyword>
<protein>
    <submittedName>
        <fullName evidence="5">Thiamine pyrophosphate-dependent dehydrogenase E1 component subunit alpha</fullName>
    </submittedName>
</protein>
<dbReference type="OrthoDB" id="9766715at2"/>
<organism evidence="5 6">
    <name type="scientific">Heliobacterium mobile</name>
    <name type="common">Heliobacillus mobilis</name>
    <dbReference type="NCBI Taxonomy" id="28064"/>
    <lineage>
        <taxon>Bacteria</taxon>
        <taxon>Bacillati</taxon>
        <taxon>Bacillota</taxon>
        <taxon>Clostridia</taxon>
        <taxon>Eubacteriales</taxon>
        <taxon>Heliobacteriaceae</taxon>
        <taxon>Heliobacterium</taxon>
    </lineage>
</organism>
<dbReference type="GO" id="GO:0006086">
    <property type="term" value="P:pyruvate decarboxylation to acetyl-CoA"/>
    <property type="evidence" value="ECO:0007669"/>
    <property type="project" value="TreeGrafter"/>
</dbReference>
<accession>A0A6I3SLA4</accession>
<dbReference type="InterPro" id="IPR001017">
    <property type="entry name" value="DH_E1"/>
</dbReference>
<evidence type="ECO:0000256" key="2">
    <source>
        <dbReference type="ARBA" id="ARBA00023002"/>
    </source>
</evidence>